<keyword evidence="3" id="KW-1185">Reference proteome</keyword>
<name>A0ABD0PYA0_CIRMR</name>
<evidence type="ECO:0000313" key="3">
    <source>
        <dbReference type="Proteomes" id="UP001529510"/>
    </source>
</evidence>
<dbReference type="Proteomes" id="UP001529510">
    <property type="component" value="Unassembled WGS sequence"/>
</dbReference>
<feature type="region of interest" description="Disordered" evidence="1">
    <location>
        <begin position="21"/>
        <end position="102"/>
    </location>
</feature>
<feature type="non-terminal residue" evidence="2">
    <location>
        <position position="102"/>
    </location>
</feature>
<reference evidence="2 3" key="1">
    <citation type="submission" date="2024-05" db="EMBL/GenBank/DDBJ databases">
        <title>Genome sequencing and assembly of Indian major carp, Cirrhinus mrigala (Hamilton, 1822).</title>
        <authorList>
            <person name="Mohindra V."/>
            <person name="Chowdhury L.M."/>
            <person name="Lal K."/>
            <person name="Jena J.K."/>
        </authorList>
    </citation>
    <scope>NUCLEOTIDE SEQUENCE [LARGE SCALE GENOMIC DNA]</scope>
    <source>
        <strain evidence="2">CM1030</strain>
        <tissue evidence="2">Blood</tissue>
    </source>
</reference>
<dbReference type="AlphaFoldDB" id="A0ABD0PYA0"/>
<comment type="caution">
    <text evidence="2">The sequence shown here is derived from an EMBL/GenBank/DDBJ whole genome shotgun (WGS) entry which is preliminary data.</text>
</comment>
<feature type="non-terminal residue" evidence="2">
    <location>
        <position position="1"/>
    </location>
</feature>
<sequence>AGCDGSQAQRVVRALPAKVVGVPHRCGSGSGAAGPVRQPEPGRARRARHELLQQRREGPSPPQDAGREEGQGSLPGVLLGSGENPAGAAQRSAACGKPPQHG</sequence>
<evidence type="ECO:0000256" key="1">
    <source>
        <dbReference type="SAM" id="MobiDB-lite"/>
    </source>
</evidence>
<evidence type="ECO:0000313" key="2">
    <source>
        <dbReference type="EMBL" id="KAL0178897.1"/>
    </source>
</evidence>
<proteinExistence type="predicted"/>
<accession>A0ABD0PYA0</accession>
<dbReference type="EMBL" id="JAMKFB020000012">
    <property type="protein sequence ID" value="KAL0178897.1"/>
    <property type="molecule type" value="Genomic_DNA"/>
</dbReference>
<protein>
    <submittedName>
        <fullName evidence="2">Uncharacterized protein</fullName>
    </submittedName>
</protein>
<gene>
    <name evidence="2" type="ORF">M9458_024339</name>
</gene>
<feature type="compositionally biased region" description="Basic and acidic residues" evidence="1">
    <location>
        <begin position="49"/>
        <end position="58"/>
    </location>
</feature>
<organism evidence="2 3">
    <name type="scientific">Cirrhinus mrigala</name>
    <name type="common">Mrigala</name>
    <dbReference type="NCBI Taxonomy" id="683832"/>
    <lineage>
        <taxon>Eukaryota</taxon>
        <taxon>Metazoa</taxon>
        <taxon>Chordata</taxon>
        <taxon>Craniata</taxon>
        <taxon>Vertebrata</taxon>
        <taxon>Euteleostomi</taxon>
        <taxon>Actinopterygii</taxon>
        <taxon>Neopterygii</taxon>
        <taxon>Teleostei</taxon>
        <taxon>Ostariophysi</taxon>
        <taxon>Cypriniformes</taxon>
        <taxon>Cyprinidae</taxon>
        <taxon>Labeoninae</taxon>
        <taxon>Labeonini</taxon>
        <taxon>Cirrhinus</taxon>
    </lineage>
</organism>